<dbReference type="InterPro" id="IPR036950">
    <property type="entry name" value="PBP_transglycosylase"/>
</dbReference>
<evidence type="ECO:0000259" key="13">
    <source>
        <dbReference type="Pfam" id="PF00905"/>
    </source>
</evidence>
<dbReference type="Pfam" id="PF00905">
    <property type="entry name" value="Transpeptidase"/>
    <property type="match status" value="1"/>
</dbReference>
<comment type="catalytic activity">
    <reaction evidence="11">
        <text>[GlcNAc-(1-&gt;4)-Mur2Ac(oyl-L-Ala-gamma-D-Glu-L-Lys-D-Ala-D-Ala)](n)-di-trans,octa-cis-undecaprenyl diphosphate + beta-D-GlcNAc-(1-&gt;4)-Mur2Ac(oyl-L-Ala-gamma-D-Glu-L-Lys-D-Ala-D-Ala)-di-trans,octa-cis-undecaprenyl diphosphate = [GlcNAc-(1-&gt;4)-Mur2Ac(oyl-L-Ala-gamma-D-Glu-L-Lys-D-Ala-D-Ala)](n+1)-di-trans,octa-cis-undecaprenyl diphosphate + di-trans,octa-cis-undecaprenyl diphosphate + H(+)</text>
        <dbReference type="Rhea" id="RHEA:23708"/>
        <dbReference type="Rhea" id="RHEA-COMP:9602"/>
        <dbReference type="Rhea" id="RHEA-COMP:9603"/>
        <dbReference type="ChEBI" id="CHEBI:15378"/>
        <dbReference type="ChEBI" id="CHEBI:58405"/>
        <dbReference type="ChEBI" id="CHEBI:60033"/>
        <dbReference type="ChEBI" id="CHEBI:78435"/>
        <dbReference type="EC" id="2.4.99.28"/>
    </reaction>
</comment>
<dbReference type="GO" id="GO:0008658">
    <property type="term" value="F:penicillin binding"/>
    <property type="evidence" value="ECO:0007669"/>
    <property type="project" value="InterPro"/>
</dbReference>
<dbReference type="InterPro" id="IPR011815">
    <property type="entry name" value="PBP_1c"/>
</dbReference>
<dbReference type="GO" id="GO:0004180">
    <property type="term" value="F:carboxypeptidase activity"/>
    <property type="evidence" value="ECO:0007669"/>
    <property type="project" value="UniProtKB-KW"/>
</dbReference>
<dbReference type="SUPFAM" id="SSF53955">
    <property type="entry name" value="Lysozyme-like"/>
    <property type="match status" value="1"/>
</dbReference>
<evidence type="ECO:0000256" key="8">
    <source>
        <dbReference type="ARBA" id="ARBA00022801"/>
    </source>
</evidence>
<evidence type="ECO:0000256" key="9">
    <source>
        <dbReference type="ARBA" id="ARBA00023268"/>
    </source>
</evidence>
<keyword evidence="12" id="KW-0812">Transmembrane</keyword>
<dbReference type="InterPro" id="IPR001264">
    <property type="entry name" value="Glyco_trans_51"/>
</dbReference>
<keyword evidence="4" id="KW-0121">Carboxypeptidase</keyword>
<comment type="similarity">
    <text evidence="2">In the C-terminal section; belongs to the transpeptidase family.</text>
</comment>
<comment type="similarity">
    <text evidence="3">In the N-terminal section; belongs to the glycosyltransferase 51 family.</text>
</comment>
<dbReference type="InterPro" id="IPR023346">
    <property type="entry name" value="Lysozyme-like_dom_sf"/>
</dbReference>
<evidence type="ECO:0000256" key="3">
    <source>
        <dbReference type="ARBA" id="ARBA00007739"/>
    </source>
</evidence>
<dbReference type="SUPFAM" id="SSF56601">
    <property type="entry name" value="beta-lactamase/transpeptidase-like"/>
    <property type="match status" value="1"/>
</dbReference>
<evidence type="ECO:0000256" key="4">
    <source>
        <dbReference type="ARBA" id="ARBA00022645"/>
    </source>
</evidence>
<keyword evidence="9" id="KW-0511">Multifunctional enzyme</keyword>
<evidence type="ECO:0000256" key="12">
    <source>
        <dbReference type="SAM" id="Phobius"/>
    </source>
</evidence>
<dbReference type="PANTHER" id="PTHR32282">
    <property type="entry name" value="BINDING PROTEIN TRANSPEPTIDASE, PUTATIVE-RELATED"/>
    <property type="match status" value="1"/>
</dbReference>
<dbReference type="Pfam" id="PF00912">
    <property type="entry name" value="Transgly"/>
    <property type="match status" value="1"/>
</dbReference>
<evidence type="ECO:0000259" key="14">
    <source>
        <dbReference type="Pfam" id="PF00912"/>
    </source>
</evidence>
<dbReference type="AlphaFoldDB" id="A0AAV5N533"/>
<dbReference type="Pfam" id="PF06832">
    <property type="entry name" value="BiPBP_C"/>
    <property type="match status" value="1"/>
</dbReference>
<dbReference type="NCBIfam" id="TIGR02073">
    <property type="entry name" value="PBP_1c"/>
    <property type="match status" value="1"/>
</dbReference>
<dbReference type="PANTHER" id="PTHR32282:SF15">
    <property type="entry name" value="PENICILLIN-BINDING PROTEIN 1C"/>
    <property type="match status" value="1"/>
</dbReference>
<dbReference type="InterPro" id="IPR001460">
    <property type="entry name" value="PCN-bd_Tpept"/>
</dbReference>
<gene>
    <name evidence="16" type="primary">pbpC</name>
    <name evidence="16" type="ORF">SOASR030_33180</name>
</gene>
<proteinExistence type="inferred from homology"/>
<keyword evidence="17" id="KW-1185">Reference proteome</keyword>
<accession>A0AAV5N533</accession>
<comment type="caution">
    <text evidence="16">The sequence shown here is derived from an EMBL/GenBank/DDBJ whole genome shotgun (WGS) entry which is preliminary data.</text>
</comment>
<keyword evidence="8" id="KW-0378">Hydrolase</keyword>
<evidence type="ECO:0000256" key="11">
    <source>
        <dbReference type="ARBA" id="ARBA00049902"/>
    </source>
</evidence>
<evidence type="ECO:0000256" key="1">
    <source>
        <dbReference type="ARBA" id="ARBA00004752"/>
    </source>
</evidence>
<comment type="pathway">
    <text evidence="1">Cell wall biogenesis; peptidoglycan biosynthesis.</text>
</comment>
<dbReference type="GO" id="GO:0030288">
    <property type="term" value="C:outer membrane-bounded periplasmic space"/>
    <property type="evidence" value="ECO:0007669"/>
    <property type="project" value="TreeGrafter"/>
</dbReference>
<keyword evidence="12" id="KW-0472">Membrane</keyword>
<reference evidence="16" key="1">
    <citation type="submission" date="2022-06" db="EMBL/GenBank/DDBJ databases">
        <title>Draft genome sequences of Leminorella grimontii str. JCM5902.</title>
        <authorList>
            <person name="Wakabayashi Y."/>
            <person name="Kojima K."/>
        </authorList>
    </citation>
    <scope>NUCLEOTIDE SEQUENCE</scope>
    <source>
        <strain evidence="16">JCM 5902</strain>
    </source>
</reference>
<name>A0AAV5N533_9GAMM</name>
<protein>
    <recommendedName>
        <fullName evidence="10">peptidoglycan glycosyltransferase</fullName>
        <ecNumber evidence="10">2.4.99.28</ecNumber>
    </recommendedName>
</protein>
<dbReference type="GO" id="GO:0009252">
    <property type="term" value="P:peptidoglycan biosynthetic process"/>
    <property type="evidence" value="ECO:0007669"/>
    <property type="project" value="InterPro"/>
</dbReference>
<evidence type="ECO:0000256" key="6">
    <source>
        <dbReference type="ARBA" id="ARBA00022676"/>
    </source>
</evidence>
<dbReference type="Gene3D" id="1.10.3810.10">
    <property type="entry name" value="Biosynthetic peptidoglycan transglycosylase-like"/>
    <property type="match status" value="1"/>
</dbReference>
<dbReference type="InterPro" id="IPR050396">
    <property type="entry name" value="Glycosyltr_51/Transpeptidase"/>
</dbReference>
<sequence length="808" mass="89947">MSQRSASVNLSGRISRAGFKQLLQNLLMAAFLLALFCIGFRLWPHPPLSEGLPLSTAYYDRQGTLLRLTLSNDDRYRLWTPLEEISPLAVEGIMRYEDRWFYCHPGFNPYSLLRGFWVSYVSGGRLQGGSTLTMQLARMHWRLNTRTLDGKAVQILRAVQLELSYSKRDILEAYLNYAPYGRNVESIGAASLIYFNKAPKNLTLPEALTLAVLPQSPSYRVDANTGVVGTALTDARNRLYQSWLAEHPEDADLSALFHLPLALRQPEKMPYIAPHLVEQIQRQRRRSVEQEQTVTTTLDARLQQLVEKQVSAFIERNQSRGIHNAAVLLVDARDMGVRAMVGSGDYYNRQIQGQVNGTDAKRSPGSTLKPFIYALGLEQGVLHPMTILKDVPSTFGAYAPENFDRRFLGPLSATDALNYSRNVPAVAVAARLKQPNLYQFLQMAGVANMASERHYGLSLVLGGGEVTAQELAKLYAVLANRGTFSPLRLEESTPRASPMTPRASPIRLLSEEACFITLDMLSQHRRPGDTLAQRPMSLPVYWKTGTSWGFRDAWSSGIFGPYVLVVWQGNFDGKGNSAFIGADAAAPLFFNIIDNVIADYPELKEPPHRRPENLKQVEVCLSSGSLPTPWCQRRGKTWFIPGKSPIQVDTVYRPVAIDKESGEVACPPYDPSRVNVEVFEYWPSDLAKVFAQAGLPKKTPPSTAHCKDGASVTAGAPPRITSPLRNTTYTLRRTALKKTPIVFSAITDNDGSVIYWFVDDAYLGNTASQRTIEWAPESSGRYRIRAIDDRGRADTRTVNVDITNVPSG</sequence>
<evidence type="ECO:0000313" key="17">
    <source>
        <dbReference type="Proteomes" id="UP001058124"/>
    </source>
</evidence>
<keyword evidence="6" id="KW-0328">Glycosyltransferase</keyword>
<dbReference type="InterPro" id="IPR009647">
    <property type="entry name" value="PBP_C"/>
</dbReference>
<evidence type="ECO:0000256" key="10">
    <source>
        <dbReference type="ARBA" id="ARBA00044770"/>
    </source>
</evidence>
<evidence type="ECO:0000256" key="5">
    <source>
        <dbReference type="ARBA" id="ARBA00022670"/>
    </source>
</evidence>
<dbReference type="EMBL" id="BRLH01000012">
    <property type="protein sequence ID" value="GKX57206.1"/>
    <property type="molecule type" value="Genomic_DNA"/>
</dbReference>
<dbReference type="RefSeq" id="WP_081650806.1">
    <property type="nucleotide sequence ID" value="NZ_BRLH01000012.1"/>
</dbReference>
<dbReference type="GO" id="GO:0006508">
    <property type="term" value="P:proteolysis"/>
    <property type="evidence" value="ECO:0007669"/>
    <property type="project" value="UniProtKB-KW"/>
</dbReference>
<evidence type="ECO:0000259" key="15">
    <source>
        <dbReference type="Pfam" id="PF06832"/>
    </source>
</evidence>
<dbReference type="EC" id="2.4.99.28" evidence="10"/>
<evidence type="ECO:0000256" key="7">
    <source>
        <dbReference type="ARBA" id="ARBA00022679"/>
    </source>
</evidence>
<dbReference type="GO" id="GO:0008955">
    <property type="term" value="F:peptidoglycan glycosyltransferase activity"/>
    <property type="evidence" value="ECO:0007669"/>
    <property type="project" value="UniProtKB-EC"/>
</dbReference>
<dbReference type="Proteomes" id="UP001058124">
    <property type="component" value="Unassembled WGS sequence"/>
</dbReference>
<keyword evidence="5" id="KW-0645">Protease</keyword>
<feature type="domain" description="Glycosyl transferase family 51" evidence="14">
    <location>
        <begin position="72"/>
        <end position="222"/>
    </location>
</feature>
<feature type="domain" description="Penicillin-binding C-terminal" evidence="15">
    <location>
        <begin position="710"/>
        <end position="798"/>
    </location>
</feature>
<feature type="domain" description="Penicillin-binding protein transpeptidase" evidence="13">
    <location>
        <begin position="326"/>
        <end position="547"/>
    </location>
</feature>
<dbReference type="InterPro" id="IPR012338">
    <property type="entry name" value="Beta-lactam/transpept-like"/>
</dbReference>
<keyword evidence="12" id="KW-1133">Transmembrane helix</keyword>
<evidence type="ECO:0000313" key="16">
    <source>
        <dbReference type="EMBL" id="GKX57206.1"/>
    </source>
</evidence>
<dbReference type="Gene3D" id="3.40.710.10">
    <property type="entry name" value="DD-peptidase/beta-lactamase superfamily"/>
    <property type="match status" value="1"/>
</dbReference>
<organism evidence="16 17">
    <name type="scientific">Leminorella grimontii</name>
    <dbReference type="NCBI Taxonomy" id="82981"/>
    <lineage>
        <taxon>Bacteria</taxon>
        <taxon>Pseudomonadati</taxon>
        <taxon>Pseudomonadota</taxon>
        <taxon>Gammaproteobacteria</taxon>
        <taxon>Enterobacterales</taxon>
        <taxon>Budviciaceae</taxon>
        <taxon>Leminorella</taxon>
    </lineage>
</organism>
<evidence type="ECO:0000256" key="2">
    <source>
        <dbReference type="ARBA" id="ARBA00007090"/>
    </source>
</evidence>
<keyword evidence="7" id="KW-0808">Transferase</keyword>
<feature type="transmembrane region" description="Helical" evidence="12">
    <location>
        <begin position="21"/>
        <end position="43"/>
    </location>
</feature>